<reference evidence="1" key="1">
    <citation type="submission" date="2014-09" db="EMBL/GenBank/DDBJ databases">
        <authorList>
            <person name="Magalhaes I.L.F."/>
            <person name="Oliveira U."/>
            <person name="Santos F.R."/>
            <person name="Vidigal T.H.D.A."/>
            <person name="Brescovit A.D."/>
            <person name="Santos A.J."/>
        </authorList>
    </citation>
    <scope>NUCLEOTIDE SEQUENCE</scope>
    <source>
        <tissue evidence="1">Shoot tissue taken approximately 20 cm above the soil surface</tissue>
    </source>
</reference>
<dbReference type="AlphaFoldDB" id="A0A0A8Z5Z1"/>
<name>A0A0A8Z5Z1_ARUDO</name>
<organism evidence="1">
    <name type="scientific">Arundo donax</name>
    <name type="common">Giant reed</name>
    <name type="synonym">Donax arundinaceus</name>
    <dbReference type="NCBI Taxonomy" id="35708"/>
    <lineage>
        <taxon>Eukaryota</taxon>
        <taxon>Viridiplantae</taxon>
        <taxon>Streptophyta</taxon>
        <taxon>Embryophyta</taxon>
        <taxon>Tracheophyta</taxon>
        <taxon>Spermatophyta</taxon>
        <taxon>Magnoliopsida</taxon>
        <taxon>Liliopsida</taxon>
        <taxon>Poales</taxon>
        <taxon>Poaceae</taxon>
        <taxon>PACMAD clade</taxon>
        <taxon>Arundinoideae</taxon>
        <taxon>Arundineae</taxon>
        <taxon>Arundo</taxon>
    </lineage>
</organism>
<reference evidence="1" key="2">
    <citation type="journal article" date="2015" name="Data Brief">
        <title>Shoot transcriptome of the giant reed, Arundo donax.</title>
        <authorList>
            <person name="Barrero R.A."/>
            <person name="Guerrero F.D."/>
            <person name="Moolhuijzen P."/>
            <person name="Goolsby J.A."/>
            <person name="Tidwell J."/>
            <person name="Bellgard S.E."/>
            <person name="Bellgard M.I."/>
        </authorList>
    </citation>
    <scope>NUCLEOTIDE SEQUENCE</scope>
    <source>
        <tissue evidence="1">Shoot tissue taken approximately 20 cm above the soil surface</tissue>
    </source>
</reference>
<proteinExistence type="predicted"/>
<dbReference type="EMBL" id="GBRH01263679">
    <property type="protein sequence ID" value="JAD34216.1"/>
    <property type="molecule type" value="Transcribed_RNA"/>
</dbReference>
<accession>A0A0A8Z5Z1</accession>
<sequence length="32" mass="3474">MVSLSAIHGCLCQIHLRSSSSRKCAMNRLGTI</sequence>
<evidence type="ECO:0000313" key="1">
    <source>
        <dbReference type="EMBL" id="JAD34216.1"/>
    </source>
</evidence>
<protein>
    <submittedName>
        <fullName evidence="1">Uncharacterized protein</fullName>
    </submittedName>
</protein>